<dbReference type="InterPro" id="IPR027124">
    <property type="entry name" value="Swc5/CFDP1/2"/>
</dbReference>
<comment type="caution">
    <text evidence="5">The sequence shown here is derived from an EMBL/GenBank/DDBJ whole genome shotgun (WGS) entry which is preliminary data.</text>
</comment>
<dbReference type="Pfam" id="PF07572">
    <property type="entry name" value="BCNT"/>
    <property type="match status" value="1"/>
</dbReference>
<accession>A0A4Y2I6U7</accession>
<evidence type="ECO:0000259" key="4">
    <source>
        <dbReference type="PROSITE" id="PS51279"/>
    </source>
</evidence>
<dbReference type="OrthoDB" id="445677at2759"/>
<dbReference type="Proteomes" id="UP000499080">
    <property type="component" value="Unassembled WGS sequence"/>
</dbReference>
<evidence type="ECO:0000313" key="5">
    <source>
        <dbReference type="EMBL" id="GBM73335.1"/>
    </source>
</evidence>
<feature type="region of interest" description="Disordered" evidence="3">
    <location>
        <begin position="1"/>
        <end position="34"/>
    </location>
</feature>
<organism evidence="5 6">
    <name type="scientific">Araneus ventricosus</name>
    <name type="common">Orbweaver spider</name>
    <name type="synonym">Epeira ventricosa</name>
    <dbReference type="NCBI Taxonomy" id="182803"/>
    <lineage>
        <taxon>Eukaryota</taxon>
        <taxon>Metazoa</taxon>
        <taxon>Ecdysozoa</taxon>
        <taxon>Arthropoda</taxon>
        <taxon>Chelicerata</taxon>
        <taxon>Arachnida</taxon>
        <taxon>Araneae</taxon>
        <taxon>Araneomorphae</taxon>
        <taxon>Entelegynae</taxon>
        <taxon>Araneoidea</taxon>
        <taxon>Araneidae</taxon>
        <taxon>Araneus</taxon>
    </lineage>
</organism>
<keyword evidence="6" id="KW-1185">Reference proteome</keyword>
<evidence type="ECO:0000256" key="1">
    <source>
        <dbReference type="ARBA" id="ARBA00019033"/>
    </source>
</evidence>
<dbReference type="PANTHER" id="PTHR48407">
    <property type="entry name" value="CRANIOFACIAL DEVELOPMENT PROTEIN 1"/>
    <property type="match status" value="1"/>
</dbReference>
<gene>
    <name evidence="5" type="ORF">AVEN_37587_1</name>
</gene>
<evidence type="ECO:0000256" key="3">
    <source>
        <dbReference type="SAM" id="MobiDB-lite"/>
    </source>
</evidence>
<sequence>MASGLVVTVSSESEDDADYIPPENDVSGGSCDDSGNISDIEHLKKYDGTVSESKRFHNITENSRIFPRIEKKKRAEDVWNNFLNDVSETEKSIRYTNVKTVNNSESEMKSQHVYTSTIFELNGKTNCNMNKTSNPLDCTMSTEENAAIVNSSNHLSGKRINIDSVLQVVQTKRQKANVLQKALHEWNNFKRIEGIEEDLRKFNKGKQGFLERQRFLKRSELRCFETEKVLRHSLKKA</sequence>
<dbReference type="InterPro" id="IPR011421">
    <property type="entry name" value="BCNT-C"/>
</dbReference>
<name>A0A4Y2I6U7_ARAVE</name>
<dbReference type="EMBL" id="BGPR01002433">
    <property type="protein sequence ID" value="GBM73335.1"/>
    <property type="molecule type" value="Genomic_DNA"/>
</dbReference>
<dbReference type="PROSITE" id="PS51279">
    <property type="entry name" value="BCNT_C"/>
    <property type="match status" value="1"/>
</dbReference>
<dbReference type="GO" id="GO:0000812">
    <property type="term" value="C:Swr1 complex"/>
    <property type="evidence" value="ECO:0007669"/>
    <property type="project" value="TreeGrafter"/>
</dbReference>
<dbReference type="AlphaFoldDB" id="A0A4Y2I6U7"/>
<proteinExistence type="predicted"/>
<protein>
    <recommendedName>
        <fullName evidence="1">Craniofacial development protein 1</fullName>
    </recommendedName>
    <alternativeName>
        <fullName evidence="2">Bucentaur</fullName>
    </alternativeName>
</protein>
<evidence type="ECO:0000313" key="6">
    <source>
        <dbReference type="Proteomes" id="UP000499080"/>
    </source>
</evidence>
<evidence type="ECO:0000256" key="2">
    <source>
        <dbReference type="ARBA" id="ARBA00030244"/>
    </source>
</evidence>
<feature type="domain" description="BCNT-C" evidence="4">
    <location>
        <begin position="156"/>
        <end position="237"/>
    </location>
</feature>
<reference evidence="5 6" key="1">
    <citation type="journal article" date="2019" name="Sci. Rep.">
        <title>Orb-weaving spider Araneus ventricosus genome elucidates the spidroin gene catalogue.</title>
        <authorList>
            <person name="Kono N."/>
            <person name="Nakamura H."/>
            <person name="Ohtoshi R."/>
            <person name="Moran D.A.P."/>
            <person name="Shinohara A."/>
            <person name="Yoshida Y."/>
            <person name="Fujiwara M."/>
            <person name="Mori M."/>
            <person name="Tomita M."/>
            <person name="Arakawa K."/>
        </authorList>
    </citation>
    <scope>NUCLEOTIDE SEQUENCE [LARGE SCALE GENOMIC DNA]</scope>
</reference>
<dbReference type="PANTHER" id="PTHR48407:SF1">
    <property type="entry name" value="CRANIOFACIAL DEVELOPMENT PROTEIN 1"/>
    <property type="match status" value="1"/>
</dbReference>